<dbReference type="PANTHER" id="PTHR45670:SF1">
    <property type="entry name" value="E3 UBIQUITIN-PROTEIN LIGASE HECTD1"/>
    <property type="match status" value="1"/>
</dbReference>
<dbReference type="Gene3D" id="3.90.1750.10">
    <property type="entry name" value="Hect, E3 ligase catalytic domains"/>
    <property type="match status" value="1"/>
</dbReference>
<reference evidence="6" key="1">
    <citation type="submission" date="2022-07" db="EMBL/GenBank/DDBJ databases">
        <title>Phylogenomic reconstructions and comparative analyses of Kickxellomycotina fungi.</title>
        <authorList>
            <person name="Reynolds N.K."/>
            <person name="Stajich J.E."/>
            <person name="Barry K."/>
            <person name="Grigoriev I.V."/>
            <person name="Crous P."/>
            <person name="Smith M.E."/>
        </authorList>
    </citation>
    <scope>NUCLEOTIDE SEQUENCE</scope>
    <source>
        <strain evidence="6">RSA 1196</strain>
    </source>
</reference>
<dbReference type="SMART" id="SM00119">
    <property type="entry name" value="HECTc"/>
    <property type="match status" value="1"/>
</dbReference>
<comment type="caution">
    <text evidence="6">The sequence shown here is derived from an EMBL/GenBank/DDBJ whole genome shotgun (WGS) entry which is preliminary data.</text>
</comment>
<dbReference type="GO" id="GO:0016607">
    <property type="term" value="C:nuclear speck"/>
    <property type="evidence" value="ECO:0007669"/>
    <property type="project" value="TreeGrafter"/>
</dbReference>
<evidence type="ECO:0000256" key="4">
    <source>
        <dbReference type="SAM" id="MobiDB-lite"/>
    </source>
</evidence>
<evidence type="ECO:0000256" key="2">
    <source>
        <dbReference type="ARBA" id="ARBA00022786"/>
    </source>
</evidence>
<feature type="region of interest" description="Disordered" evidence="4">
    <location>
        <begin position="120"/>
        <end position="268"/>
    </location>
</feature>
<name>A0A9W8E043_9FUNG</name>
<feature type="compositionally biased region" description="Acidic residues" evidence="4">
    <location>
        <begin position="144"/>
        <end position="159"/>
    </location>
</feature>
<feature type="region of interest" description="Disordered" evidence="4">
    <location>
        <begin position="323"/>
        <end position="346"/>
    </location>
</feature>
<dbReference type="Pfam" id="PF00632">
    <property type="entry name" value="HECT"/>
    <property type="match status" value="1"/>
</dbReference>
<dbReference type="GO" id="GO:0061630">
    <property type="term" value="F:ubiquitin protein ligase activity"/>
    <property type="evidence" value="ECO:0007669"/>
    <property type="project" value="UniProtKB-EC"/>
</dbReference>
<dbReference type="OrthoDB" id="423283at2759"/>
<keyword evidence="2 3" id="KW-0833">Ubl conjugation pathway</keyword>
<dbReference type="PROSITE" id="PS50237">
    <property type="entry name" value="HECT"/>
    <property type="match status" value="1"/>
</dbReference>
<feature type="active site" description="Glycyl thioester intermediate" evidence="3">
    <location>
        <position position="870"/>
    </location>
</feature>
<dbReference type="InterPro" id="IPR045322">
    <property type="entry name" value="HECTD1/TRIP12-like"/>
</dbReference>
<dbReference type="InterPro" id="IPR000569">
    <property type="entry name" value="HECT_dom"/>
</dbReference>
<dbReference type="EC" id="2.3.2.26" evidence="6"/>
<feature type="compositionally biased region" description="Polar residues" evidence="4">
    <location>
        <begin position="221"/>
        <end position="265"/>
    </location>
</feature>
<protein>
    <submittedName>
        <fullName evidence="6">Ubiquitin fusion degradation protein 4</fullName>
        <ecNumber evidence="6">2.3.2.26</ecNumber>
    </submittedName>
</protein>
<dbReference type="GO" id="GO:0000209">
    <property type="term" value="P:protein polyubiquitination"/>
    <property type="evidence" value="ECO:0007669"/>
    <property type="project" value="TreeGrafter"/>
</dbReference>
<dbReference type="AlphaFoldDB" id="A0A9W8E043"/>
<dbReference type="EMBL" id="JANBPY010001844">
    <property type="protein sequence ID" value="KAJ1958052.1"/>
    <property type="molecule type" value="Genomic_DNA"/>
</dbReference>
<dbReference type="InterPro" id="IPR035983">
    <property type="entry name" value="Hect_E3_ubiquitin_ligase"/>
</dbReference>
<sequence length="903" mass="100191">MDGYRSSTSLLTKQIRLRLVPANESDSESTSDSAAAWLTRHFIVSVHAILSFHTLEEYLKPHLFPNEDESASGRARGGIRWPFLTGDSATNTNERGSSSSGLANAFAALASMAGLSNAQQVLGSQDTEENASGLTPETVLTTAEDVESNGVTEDEEESSTEITLPDSRRNTPMKPVASRTRGALRESESSRDGVPSDDQSPSGGGPSGSHTRTMSALAKVGSSSSPRQRLTSAPITPSRQPDSPTRTHSEPGTLQHDQMDSSSRVGSPKVGLEFELEGHPVTDNHATIYSAIHAHIRNQTSESAPNPWAVVYTVKYRRVLKDGDHAQVDDESGTVQQAPMPAADEEELSEQLPQCIPLLDLLKTLAAMYRDNQYEKHFASQKRGSPLQFINPRLTAKLSRQLDEPLLVVSRCLPSWCDYLVTHYPFLFPFDLRHAYLQFTAFGYSRSIIRWQSLHPASGDPSGRNTPTNSLGRVQRQKVRVSRRKILLSAAKVMELYGSSHTLLEIEYFDEVGTGLGPTLEFYAMVSKELCRRDLGLWRDATVTAPSGDTTDQTSYVVPTHVGGLFPRPLPQPAGGSRTLVTLESLTDTLPGLRTLPPHTPEERWQWFGFMGQFVAKSMLDFRIIDLPLHPLFIQLLLDQPIEANMATLRQVDPTLAQSLQPLQWFVDQKRAIYQDDKLTHEEQMTRVNQLRDPHGASVDDLCLDFVLPGYPEIPLRPQGEEVPVTIHNVDDYISRVVRETLDHGIHAQVDYFRRGFNKVFPISRLGSFTGEELTALFGAAPEDWSMGTLQEYVVADHGYHMASPVVQQLLQVMSEFTVAERRIFLKFITGSPKLPIGGFKHLSPPLTVVCKPCEAPLTPEDYLPSVMTCVNYLKLPNYPTKEILKERLITSMQEGQGSFHLS</sequence>
<evidence type="ECO:0000256" key="1">
    <source>
        <dbReference type="ARBA" id="ARBA00022679"/>
    </source>
</evidence>
<proteinExistence type="predicted"/>
<feature type="compositionally biased region" description="Polar residues" evidence="4">
    <location>
        <begin position="120"/>
        <end position="141"/>
    </location>
</feature>
<evidence type="ECO:0000313" key="7">
    <source>
        <dbReference type="Proteomes" id="UP001150925"/>
    </source>
</evidence>
<keyword evidence="7" id="KW-1185">Reference proteome</keyword>
<dbReference type="PANTHER" id="PTHR45670">
    <property type="entry name" value="E3 UBIQUITIN-PROTEIN LIGASE TRIP12"/>
    <property type="match status" value="1"/>
</dbReference>
<evidence type="ECO:0000256" key="3">
    <source>
        <dbReference type="PROSITE-ProRule" id="PRU00104"/>
    </source>
</evidence>
<keyword evidence="1 6" id="KW-0808">Transferase</keyword>
<accession>A0A9W8E043</accession>
<keyword evidence="6" id="KW-0012">Acyltransferase</keyword>
<organism evidence="6 7">
    <name type="scientific">Dispira parvispora</name>
    <dbReference type="NCBI Taxonomy" id="1520584"/>
    <lineage>
        <taxon>Eukaryota</taxon>
        <taxon>Fungi</taxon>
        <taxon>Fungi incertae sedis</taxon>
        <taxon>Zoopagomycota</taxon>
        <taxon>Kickxellomycotina</taxon>
        <taxon>Dimargaritomycetes</taxon>
        <taxon>Dimargaritales</taxon>
        <taxon>Dimargaritaceae</taxon>
        <taxon>Dispira</taxon>
    </lineage>
</organism>
<dbReference type="GO" id="GO:0043161">
    <property type="term" value="P:proteasome-mediated ubiquitin-dependent protein catabolic process"/>
    <property type="evidence" value="ECO:0007669"/>
    <property type="project" value="TreeGrafter"/>
</dbReference>
<evidence type="ECO:0000313" key="6">
    <source>
        <dbReference type="EMBL" id="KAJ1958052.1"/>
    </source>
</evidence>
<dbReference type="CDD" id="cd00078">
    <property type="entry name" value="HECTc"/>
    <property type="match status" value="1"/>
</dbReference>
<dbReference type="Proteomes" id="UP001150925">
    <property type="component" value="Unassembled WGS sequence"/>
</dbReference>
<dbReference type="SUPFAM" id="SSF56204">
    <property type="entry name" value="Hect, E3 ligase catalytic domain"/>
    <property type="match status" value="1"/>
</dbReference>
<feature type="compositionally biased region" description="Low complexity" evidence="4">
    <location>
        <begin position="192"/>
        <end position="201"/>
    </location>
</feature>
<gene>
    <name evidence="6" type="primary">UFD4_2</name>
    <name evidence="6" type="ORF">IWQ62_004967</name>
</gene>
<dbReference type="Gene3D" id="3.30.2410.10">
    <property type="entry name" value="Hect, E3 ligase catalytic domain"/>
    <property type="match status" value="1"/>
</dbReference>
<evidence type="ECO:0000259" key="5">
    <source>
        <dbReference type="PROSITE" id="PS50237"/>
    </source>
</evidence>
<feature type="domain" description="HECT" evidence="5">
    <location>
        <begin position="517"/>
        <end position="903"/>
    </location>
</feature>